<feature type="compositionally biased region" description="Polar residues" evidence="1">
    <location>
        <begin position="60"/>
        <end position="72"/>
    </location>
</feature>
<dbReference type="AlphaFoldDB" id="A0A0P1AX88"/>
<keyword evidence="3" id="KW-1185">Reference proteome</keyword>
<reference evidence="3" key="1">
    <citation type="submission" date="2014-09" db="EMBL/GenBank/DDBJ databases">
        <authorList>
            <person name="Sharma Rahul"/>
            <person name="Thines Marco"/>
        </authorList>
    </citation>
    <scope>NUCLEOTIDE SEQUENCE [LARGE SCALE GENOMIC DNA]</scope>
</reference>
<dbReference type="RefSeq" id="XP_024581623.1">
    <property type="nucleotide sequence ID" value="XM_024715978.1"/>
</dbReference>
<proteinExistence type="predicted"/>
<organism evidence="2 3">
    <name type="scientific">Plasmopara halstedii</name>
    <name type="common">Downy mildew of sunflower</name>
    <dbReference type="NCBI Taxonomy" id="4781"/>
    <lineage>
        <taxon>Eukaryota</taxon>
        <taxon>Sar</taxon>
        <taxon>Stramenopiles</taxon>
        <taxon>Oomycota</taxon>
        <taxon>Peronosporomycetes</taxon>
        <taxon>Peronosporales</taxon>
        <taxon>Peronosporaceae</taxon>
        <taxon>Plasmopara</taxon>
    </lineage>
</organism>
<feature type="compositionally biased region" description="Low complexity" evidence="1">
    <location>
        <begin position="46"/>
        <end position="59"/>
    </location>
</feature>
<protein>
    <submittedName>
        <fullName evidence="2">Uncharacterized protein</fullName>
    </submittedName>
</protein>
<dbReference type="Proteomes" id="UP000054928">
    <property type="component" value="Unassembled WGS sequence"/>
</dbReference>
<dbReference type="GeneID" id="36396618"/>
<evidence type="ECO:0000313" key="3">
    <source>
        <dbReference type="Proteomes" id="UP000054928"/>
    </source>
</evidence>
<dbReference type="EMBL" id="CCYD01001551">
    <property type="protein sequence ID" value="CEG45254.1"/>
    <property type="molecule type" value="Genomic_DNA"/>
</dbReference>
<feature type="region of interest" description="Disordered" evidence="1">
    <location>
        <begin position="29"/>
        <end position="101"/>
    </location>
</feature>
<accession>A0A0P1AX88</accession>
<evidence type="ECO:0000313" key="2">
    <source>
        <dbReference type="EMBL" id="CEG45254.1"/>
    </source>
</evidence>
<evidence type="ECO:0000256" key="1">
    <source>
        <dbReference type="SAM" id="MobiDB-lite"/>
    </source>
</evidence>
<name>A0A0P1AX88_PLAHL</name>
<sequence>MVDIASPDTVAMPLEQFVLLEHGELRLNTDNEQRASVPDSQPTMGTTADAATAEDVVTVSGTEAPSSPSPTRRLSFRSAVTGAQDPGAAPLSSRARPRGLLPTPEAIAAIRRLYDEDDKNPDAILAAAKQASSARGNS</sequence>